<dbReference type="AlphaFoldDB" id="A0A448PN00"/>
<name>A0A448PN00_ACTVI</name>
<dbReference type="PANTHER" id="PTHR42939">
    <property type="entry name" value="ABC TRANSPORTER ATP-BINDING PROTEIN ALBC-RELATED"/>
    <property type="match status" value="1"/>
</dbReference>
<protein>
    <submittedName>
        <fullName evidence="4">Daunorubicin/doxorubicin resistance ATP-binding protein DrrA</fullName>
        <ecNumber evidence="4">3.6.3.-</ecNumber>
    </submittedName>
</protein>
<organism evidence="4 5">
    <name type="scientific">Actinomyces viscosus</name>
    <dbReference type="NCBI Taxonomy" id="1656"/>
    <lineage>
        <taxon>Bacteria</taxon>
        <taxon>Bacillati</taxon>
        <taxon>Actinomycetota</taxon>
        <taxon>Actinomycetes</taxon>
        <taxon>Actinomycetales</taxon>
        <taxon>Actinomycetaceae</taxon>
        <taxon>Actinomyces</taxon>
    </lineage>
</organism>
<evidence type="ECO:0000313" key="4">
    <source>
        <dbReference type="EMBL" id="VEI17436.1"/>
    </source>
</evidence>
<dbReference type="CDD" id="cd03230">
    <property type="entry name" value="ABC_DR_subfamily_A"/>
    <property type="match status" value="1"/>
</dbReference>
<evidence type="ECO:0000256" key="1">
    <source>
        <dbReference type="ARBA" id="ARBA00022448"/>
    </source>
</evidence>
<dbReference type="EC" id="3.6.3.-" evidence="4"/>
<reference evidence="4 5" key="1">
    <citation type="submission" date="2018-12" db="EMBL/GenBank/DDBJ databases">
        <authorList>
            <consortium name="Pathogen Informatics"/>
        </authorList>
    </citation>
    <scope>NUCLEOTIDE SEQUENCE [LARGE SCALE GENOMIC DNA]</scope>
    <source>
        <strain evidence="4 5">NCTC10951</strain>
    </source>
</reference>
<dbReference type="InterPro" id="IPR003593">
    <property type="entry name" value="AAA+_ATPase"/>
</dbReference>
<evidence type="ECO:0000256" key="2">
    <source>
        <dbReference type="ARBA" id="ARBA00022741"/>
    </source>
</evidence>
<dbReference type="KEGG" id="avc:NCTC10951_02194"/>
<evidence type="ECO:0000313" key="5">
    <source>
        <dbReference type="Proteomes" id="UP000268658"/>
    </source>
</evidence>
<dbReference type="PROSITE" id="PS50893">
    <property type="entry name" value="ABC_TRANSPORTER_2"/>
    <property type="match status" value="1"/>
</dbReference>
<accession>A0A448PN00</accession>
<dbReference type="Pfam" id="PF00005">
    <property type="entry name" value="ABC_tran"/>
    <property type="match status" value="1"/>
</dbReference>
<dbReference type="EMBL" id="LR134477">
    <property type="protein sequence ID" value="VEI17436.1"/>
    <property type="molecule type" value="Genomic_DNA"/>
</dbReference>
<dbReference type="OrthoDB" id="9804819at2"/>
<keyword evidence="1" id="KW-0813">Transport</keyword>
<gene>
    <name evidence="4" type="primary">drrA_12</name>
    <name evidence="4" type="ORF">NCTC10951_02194</name>
</gene>
<dbReference type="Gene3D" id="3.40.50.300">
    <property type="entry name" value="P-loop containing nucleotide triphosphate hydrolases"/>
    <property type="match status" value="1"/>
</dbReference>
<dbReference type="PANTHER" id="PTHR42939:SF1">
    <property type="entry name" value="ABC TRANSPORTER ATP-BINDING PROTEIN ALBC-RELATED"/>
    <property type="match status" value="1"/>
</dbReference>
<dbReference type="GO" id="GO:0016887">
    <property type="term" value="F:ATP hydrolysis activity"/>
    <property type="evidence" value="ECO:0007669"/>
    <property type="project" value="InterPro"/>
</dbReference>
<dbReference type="SMART" id="SM00382">
    <property type="entry name" value="AAA"/>
    <property type="match status" value="1"/>
</dbReference>
<proteinExistence type="predicted"/>
<dbReference type="SUPFAM" id="SSF52540">
    <property type="entry name" value="P-loop containing nucleoside triphosphate hydrolases"/>
    <property type="match status" value="1"/>
</dbReference>
<keyword evidence="3 4" id="KW-0067">ATP-binding</keyword>
<dbReference type="InterPro" id="IPR051782">
    <property type="entry name" value="ABC_Transporter_VariousFunc"/>
</dbReference>
<dbReference type="Proteomes" id="UP000268658">
    <property type="component" value="Chromosome"/>
</dbReference>
<evidence type="ECO:0000256" key="3">
    <source>
        <dbReference type="ARBA" id="ARBA00022840"/>
    </source>
</evidence>
<sequence length="312" mass="34716">MYATVSNCTGVRCSNWRTPRYAVKCPDALNSGLNSGGRRFCAPRCEECVNFAQSTNYCYMRSQKLVPNVNVSNLTFKYRNVQALDRVNFTVYAGDFFAIIGPNGSGKSTLCKVLQGILSSPKNADVLIAGKPAGTISACRLLAYCGDNDHMPRFLTGEEFIHNSARLHSHGEHRIRVSRKEIEETFVQLGMEGRHNEIMETYSHGMLKKTQLAASLLINPLVIIVDETLNGVDIEAQYKIEVELRRFCQEGGTVLMCSHDFAMQSRNANKFLLLDRGRVVVTAPVVELAKEGLSIEDLVRQYIGIPESQINA</sequence>
<keyword evidence="4" id="KW-0378">Hydrolase</keyword>
<dbReference type="GO" id="GO:0005524">
    <property type="term" value="F:ATP binding"/>
    <property type="evidence" value="ECO:0007669"/>
    <property type="project" value="UniProtKB-KW"/>
</dbReference>
<dbReference type="InterPro" id="IPR027417">
    <property type="entry name" value="P-loop_NTPase"/>
</dbReference>
<dbReference type="InterPro" id="IPR003439">
    <property type="entry name" value="ABC_transporter-like_ATP-bd"/>
</dbReference>
<keyword evidence="2" id="KW-0547">Nucleotide-binding</keyword>